<organism evidence="1 2">
    <name type="scientific">Nocardioides zeae</name>
    <dbReference type="NCBI Taxonomy" id="1457234"/>
    <lineage>
        <taxon>Bacteria</taxon>
        <taxon>Bacillati</taxon>
        <taxon>Actinomycetota</taxon>
        <taxon>Actinomycetes</taxon>
        <taxon>Propionibacteriales</taxon>
        <taxon>Nocardioidaceae</taxon>
        <taxon>Nocardioides</taxon>
    </lineage>
</organism>
<sequence length="693" mass="74784">MSSTDVAGAARPEAGGLLAGTRLPALLLLAVLGLGFVAAYWGETWVVAFTQWPVGLVTAAAIVAPLRWAPVPVVLGGLAGWWTMSLVDVRPLTAVGFGVSVAVQALAATIVLRRRDRGRPGLRSQGDLGRWLVAGTLGPLLGVLTLAGFVAAAGVQPRTSQSVLVLLATTFSQLLLTLPFLRFDRTTQRVTDPERWAQWVAVLAATTAVFTLQDEVAWAFTLVPLLAWGALRLTLTDMIAQLFVITVTVLTFASIGVGPYSIALHERTAVPDTTVLLLFLLSAVLLVVPYTLVAQLFRARSAEAHRERELVGRIMDSATRTAIIGTDRDGRITVFNVGAELLLGYDARDMLGQTPAAFVPRSELRALAEAVGTAPEFHRIARALTKRSSEPRDWRMRRKSGEMRSHSVTITRMHDQRGEVVGYVCTSEDVTARVQRQDALLAALLSEREAVERLEQADRMKDALVSTVSHELRTPLTSVLGYATMLADGDLGEIPPLVAQTLERIINNGERLRSLVEDLLVLSRVNAGQLDLASEPLDLRDVVRSAYDVVAPQLETRDLEVRVALPDDEALVDGDAGMLERVVLNLLTNALKFTHDGGQVDVSLRLESDEVVIEVSDTGLGIPVDEQDQLFTQFFRSSIAKREAIQGTGLGLSIAHAIVEQHGGVIGATSEPSIGSTFLVVLPRLGVRAQQPA</sequence>
<name>A0ACC6INL5_9ACTN</name>
<dbReference type="EMBL" id="JAVIZJ010000019">
    <property type="protein sequence ID" value="MDR6212190.1"/>
    <property type="molecule type" value="Genomic_DNA"/>
</dbReference>
<evidence type="ECO:0000313" key="2">
    <source>
        <dbReference type="Proteomes" id="UP001261666"/>
    </source>
</evidence>
<dbReference type="Proteomes" id="UP001261666">
    <property type="component" value="Unassembled WGS sequence"/>
</dbReference>
<accession>A0ACC6INL5</accession>
<protein>
    <submittedName>
        <fullName evidence="1">PAS domain S-box-containing protein</fullName>
    </submittedName>
</protein>
<keyword evidence="2" id="KW-1185">Reference proteome</keyword>
<gene>
    <name evidence="1" type="ORF">QE364_003921</name>
</gene>
<evidence type="ECO:0000313" key="1">
    <source>
        <dbReference type="EMBL" id="MDR6212190.1"/>
    </source>
</evidence>
<proteinExistence type="predicted"/>
<reference evidence="1" key="1">
    <citation type="submission" date="2023-08" db="EMBL/GenBank/DDBJ databases">
        <title>Functional and genomic diversity of the sorghum phyllosphere microbiome.</title>
        <authorList>
            <person name="Shade A."/>
        </authorList>
    </citation>
    <scope>NUCLEOTIDE SEQUENCE</scope>
    <source>
        <strain evidence="1">SORGH_AS_0885</strain>
    </source>
</reference>
<comment type="caution">
    <text evidence="1">The sequence shown here is derived from an EMBL/GenBank/DDBJ whole genome shotgun (WGS) entry which is preliminary data.</text>
</comment>